<proteinExistence type="predicted"/>
<evidence type="ECO:0000313" key="1">
    <source>
        <dbReference type="EMBL" id="WWQ67911.1"/>
    </source>
</evidence>
<protein>
    <submittedName>
        <fullName evidence="1">Acyl-CoA dehydrogenase family protein</fullName>
    </submittedName>
</protein>
<dbReference type="EMBL" id="CP146022">
    <property type="protein sequence ID" value="WWQ67911.1"/>
    <property type="molecule type" value="Genomic_DNA"/>
</dbReference>
<accession>A0ACD5AKY4</accession>
<reference evidence="1" key="1">
    <citation type="journal article" date="2025" name="Int. J. Syst. Evol. Microbiol.">
        <title>Streptomyces citrinus sp. nov., with yellow diffusible pigment.</title>
        <authorList>
            <person name="He Y."/>
            <person name="Yang E."/>
            <person name="Xu J."/>
            <person name="Sun Y."/>
            <person name="Sun L."/>
        </authorList>
    </citation>
    <scope>NUCLEOTIDE SEQUENCE</scope>
    <source>
        <strain evidence="1">Q6</strain>
    </source>
</reference>
<evidence type="ECO:0000313" key="2">
    <source>
        <dbReference type="Proteomes" id="UP001432251"/>
    </source>
</evidence>
<gene>
    <name evidence="1" type="ORF">V2W30_34330</name>
</gene>
<dbReference type="Proteomes" id="UP001432251">
    <property type="component" value="Chromosome"/>
</dbReference>
<organism evidence="1 2">
    <name type="scientific">Streptomyces citrinus</name>
    <dbReference type="NCBI Taxonomy" id="3118173"/>
    <lineage>
        <taxon>Bacteria</taxon>
        <taxon>Bacillati</taxon>
        <taxon>Actinomycetota</taxon>
        <taxon>Actinomycetes</taxon>
        <taxon>Kitasatosporales</taxon>
        <taxon>Streptomycetaceae</taxon>
        <taxon>Streptomyces</taxon>
    </lineage>
</organism>
<name>A0ACD5AKY4_9ACTN</name>
<sequence length="385" mass="41962">MSELPTELVPLTPEQRAVVELARSFAADEIRPRARAVDEADIETPWDLWHKAAKVGITGFMLPQEYGGGGFTDVFTQVLVQEELCVGDLGIGNLLCSNGFFADPVLALGSEEQKRAWLTPLTGPDSPMTSLATTEPGAGSDAASITTAAIRTAGGYLLNGQKAWISNAGEAGQYVVFAKTDPTRRSHGVSAFLLPKETEGLTFGEPMRKMGQRAIVCREMFFSDAFVPEENRLGDEGQGFAGLMRTFDISRAVLGAAATGVARAAYEYARDYARTRVQFGKPIIEHQAVAFRLADMRTRIEQSRLMTWRAARRLDAGLDATAEAAMAKLTASETAAFCTWAAVQTLGGWGYSREFPVEQWMRDAKLEEIEEGTSDIMRLVISRSL</sequence>
<keyword evidence="2" id="KW-1185">Reference proteome</keyword>